<dbReference type="EMBL" id="CP157675">
    <property type="protein sequence ID" value="XBP69995.1"/>
    <property type="molecule type" value="Genomic_DNA"/>
</dbReference>
<evidence type="ECO:0000256" key="1">
    <source>
        <dbReference type="ARBA" id="ARBA00004141"/>
    </source>
</evidence>
<evidence type="ECO:0000256" key="5">
    <source>
        <dbReference type="SAM" id="Phobius"/>
    </source>
</evidence>
<keyword evidence="2 5" id="KW-0812">Transmembrane</keyword>
<dbReference type="NCBIfam" id="NF037968">
    <property type="entry name" value="SemiSWEET_2"/>
    <property type="match status" value="1"/>
</dbReference>
<feature type="transmembrane region" description="Helical" evidence="5">
    <location>
        <begin position="62"/>
        <end position="83"/>
    </location>
</feature>
<dbReference type="InterPro" id="IPR047662">
    <property type="entry name" value="SemiSWEET"/>
</dbReference>
<sequence>MNLTDLIGSLAACLTTASFVPQAWLSFKTRDVSGVSLQMYSAFTVGVALWLAYGLLLGAWPMVIANTLTLALALMILGMKLAYGRPPGPRRSAAK</sequence>
<evidence type="ECO:0000256" key="4">
    <source>
        <dbReference type="ARBA" id="ARBA00023136"/>
    </source>
</evidence>
<evidence type="ECO:0000256" key="2">
    <source>
        <dbReference type="ARBA" id="ARBA00022692"/>
    </source>
</evidence>
<dbReference type="RefSeq" id="WP_349279019.1">
    <property type="nucleotide sequence ID" value="NZ_CBCSCU010000052.1"/>
</dbReference>
<dbReference type="GO" id="GO:0051119">
    <property type="term" value="F:sugar transmembrane transporter activity"/>
    <property type="evidence" value="ECO:0007669"/>
    <property type="project" value="InterPro"/>
</dbReference>
<name>A0AAU7LQZ9_9BURK</name>
<dbReference type="GO" id="GO:0016020">
    <property type="term" value="C:membrane"/>
    <property type="evidence" value="ECO:0007669"/>
    <property type="project" value="UniProtKB-SubCell"/>
</dbReference>
<protein>
    <submittedName>
        <fullName evidence="6">SemiSWEET transporter</fullName>
    </submittedName>
</protein>
<dbReference type="Pfam" id="PF04193">
    <property type="entry name" value="PQ-loop"/>
    <property type="match status" value="1"/>
</dbReference>
<dbReference type="AlphaFoldDB" id="A0AAU7LQZ9"/>
<keyword evidence="3 5" id="KW-1133">Transmembrane helix</keyword>
<gene>
    <name evidence="6" type="ORF">ABLV49_19330</name>
</gene>
<feature type="transmembrane region" description="Helical" evidence="5">
    <location>
        <begin position="6"/>
        <end position="25"/>
    </location>
</feature>
<proteinExistence type="predicted"/>
<organism evidence="6">
    <name type="scientific">Polaromonas hydrogenivorans</name>
    <dbReference type="NCBI Taxonomy" id="335476"/>
    <lineage>
        <taxon>Bacteria</taxon>
        <taxon>Pseudomonadati</taxon>
        <taxon>Pseudomonadota</taxon>
        <taxon>Betaproteobacteria</taxon>
        <taxon>Burkholderiales</taxon>
        <taxon>Comamonadaceae</taxon>
        <taxon>Polaromonas</taxon>
    </lineage>
</organism>
<evidence type="ECO:0000256" key="3">
    <source>
        <dbReference type="ARBA" id="ARBA00022989"/>
    </source>
</evidence>
<dbReference type="Gene3D" id="1.20.1280.290">
    <property type="match status" value="1"/>
</dbReference>
<reference evidence="6" key="1">
    <citation type="submission" date="2024-05" db="EMBL/GenBank/DDBJ databases">
        <authorList>
            <person name="Bunk B."/>
            <person name="Swiderski J."/>
            <person name="Sproer C."/>
            <person name="Thiel V."/>
        </authorList>
    </citation>
    <scope>NUCLEOTIDE SEQUENCE</scope>
    <source>
        <strain evidence="6">DSM 17735</strain>
    </source>
</reference>
<accession>A0AAU7LQZ9</accession>
<feature type="transmembrane region" description="Helical" evidence="5">
    <location>
        <begin position="37"/>
        <end position="56"/>
    </location>
</feature>
<keyword evidence="4 5" id="KW-0472">Membrane</keyword>
<evidence type="ECO:0000313" key="6">
    <source>
        <dbReference type="EMBL" id="XBP69995.1"/>
    </source>
</evidence>
<comment type="subcellular location">
    <subcellularLocation>
        <location evidence="1">Membrane</location>
        <topology evidence="1">Multi-pass membrane protein</topology>
    </subcellularLocation>
</comment>
<dbReference type="InterPro" id="IPR006603">
    <property type="entry name" value="PQ-loop_rpt"/>
</dbReference>